<reference evidence="1" key="2">
    <citation type="submission" date="2015-06" db="UniProtKB">
        <authorList>
            <consortium name="EnsemblPlants"/>
        </authorList>
    </citation>
    <scope>IDENTIFICATION</scope>
    <source>
        <strain evidence="1">DM1-3 516 R44</strain>
    </source>
</reference>
<reference evidence="2" key="1">
    <citation type="journal article" date="2011" name="Nature">
        <title>Genome sequence and analysis of the tuber crop potato.</title>
        <authorList>
            <consortium name="The Potato Genome Sequencing Consortium"/>
        </authorList>
    </citation>
    <scope>NUCLEOTIDE SEQUENCE [LARGE SCALE GENOMIC DNA]</scope>
    <source>
        <strain evidence="2">cv. DM1-3 516 R44</strain>
    </source>
</reference>
<dbReference type="HOGENOM" id="CLU_1985581_0_0_1"/>
<dbReference type="AlphaFoldDB" id="M1DUG6"/>
<dbReference type="Proteomes" id="UP000011115">
    <property type="component" value="Unassembled WGS sequence"/>
</dbReference>
<dbReference type="EnsemblPlants" id="PGSC0003DMT400094601">
    <property type="protein sequence ID" value="PGSC0003DMT400094601"/>
    <property type="gene ID" value="PGSC0003DMG400044172"/>
</dbReference>
<dbReference type="Gramene" id="PGSC0003DMT400094601">
    <property type="protein sequence ID" value="PGSC0003DMT400094601"/>
    <property type="gene ID" value="PGSC0003DMG400044172"/>
</dbReference>
<dbReference type="InParanoid" id="M1DUG6"/>
<dbReference type="PaxDb" id="4113-PGSC0003DMT400094601"/>
<accession>M1DUG6</accession>
<sequence>MADHSASLIGIANQLGDSPFGAVHRRLAPTFSIVVLWVIGRHEKRNKAAESTNKKRHDDRLTHWASRRMAMISPKVQVCQAMKGKIKSAIERSSQQVAEWFRDAVLDCPKLQNLKMLKAKAKRRWN</sequence>
<name>M1DUG6_SOLTU</name>
<protein>
    <submittedName>
        <fullName evidence="1">Uncharacterized protein</fullName>
    </submittedName>
</protein>
<proteinExistence type="predicted"/>
<organism evidence="1 2">
    <name type="scientific">Solanum tuberosum</name>
    <name type="common">Potato</name>
    <dbReference type="NCBI Taxonomy" id="4113"/>
    <lineage>
        <taxon>Eukaryota</taxon>
        <taxon>Viridiplantae</taxon>
        <taxon>Streptophyta</taxon>
        <taxon>Embryophyta</taxon>
        <taxon>Tracheophyta</taxon>
        <taxon>Spermatophyta</taxon>
        <taxon>Magnoliopsida</taxon>
        <taxon>eudicotyledons</taxon>
        <taxon>Gunneridae</taxon>
        <taxon>Pentapetalae</taxon>
        <taxon>asterids</taxon>
        <taxon>lamiids</taxon>
        <taxon>Solanales</taxon>
        <taxon>Solanaceae</taxon>
        <taxon>Solanoideae</taxon>
        <taxon>Solaneae</taxon>
        <taxon>Solanum</taxon>
    </lineage>
</organism>
<keyword evidence="2" id="KW-1185">Reference proteome</keyword>
<evidence type="ECO:0000313" key="2">
    <source>
        <dbReference type="Proteomes" id="UP000011115"/>
    </source>
</evidence>
<evidence type="ECO:0000313" key="1">
    <source>
        <dbReference type="EnsemblPlants" id="PGSC0003DMT400094601"/>
    </source>
</evidence>